<dbReference type="EMBL" id="GBXM01015024">
    <property type="protein sequence ID" value="JAH93553.1"/>
    <property type="molecule type" value="Transcribed_RNA"/>
</dbReference>
<protein>
    <submittedName>
        <fullName evidence="1">Uncharacterized protein</fullName>
    </submittedName>
</protein>
<organism evidence="1">
    <name type="scientific">Anguilla anguilla</name>
    <name type="common">European freshwater eel</name>
    <name type="synonym">Muraena anguilla</name>
    <dbReference type="NCBI Taxonomy" id="7936"/>
    <lineage>
        <taxon>Eukaryota</taxon>
        <taxon>Metazoa</taxon>
        <taxon>Chordata</taxon>
        <taxon>Craniata</taxon>
        <taxon>Vertebrata</taxon>
        <taxon>Euteleostomi</taxon>
        <taxon>Actinopterygii</taxon>
        <taxon>Neopterygii</taxon>
        <taxon>Teleostei</taxon>
        <taxon>Anguilliformes</taxon>
        <taxon>Anguillidae</taxon>
        <taxon>Anguilla</taxon>
    </lineage>
</organism>
<name>A0A0E9WVL6_ANGAN</name>
<evidence type="ECO:0000313" key="1">
    <source>
        <dbReference type="EMBL" id="JAH93553.1"/>
    </source>
</evidence>
<dbReference type="AlphaFoldDB" id="A0A0E9WVL6"/>
<sequence length="54" mass="6478">MKFIRDSSSFNSACRLLWIIKLLYKNEYDYKRRLILMFIKLAKCLSGQTESLVE</sequence>
<accession>A0A0E9WVL6</accession>
<proteinExistence type="predicted"/>
<reference evidence="1" key="1">
    <citation type="submission" date="2014-11" db="EMBL/GenBank/DDBJ databases">
        <authorList>
            <person name="Amaro Gonzalez C."/>
        </authorList>
    </citation>
    <scope>NUCLEOTIDE SEQUENCE</scope>
</reference>
<reference evidence="1" key="2">
    <citation type="journal article" date="2015" name="Fish Shellfish Immunol.">
        <title>Early steps in the European eel (Anguilla anguilla)-Vibrio vulnificus interaction in the gills: Role of the RtxA13 toxin.</title>
        <authorList>
            <person name="Callol A."/>
            <person name="Pajuelo D."/>
            <person name="Ebbesson L."/>
            <person name="Teles M."/>
            <person name="MacKenzie S."/>
            <person name="Amaro C."/>
        </authorList>
    </citation>
    <scope>NUCLEOTIDE SEQUENCE</scope>
</reference>